<evidence type="ECO:0000256" key="5">
    <source>
        <dbReference type="ARBA" id="ARBA00022705"/>
    </source>
</evidence>
<dbReference type="CDD" id="cd03364">
    <property type="entry name" value="TOPRIM_DnaG_primases"/>
    <property type="match status" value="1"/>
</dbReference>
<evidence type="ECO:0000256" key="12">
    <source>
        <dbReference type="PIRSR" id="PIRSR002811-1"/>
    </source>
</evidence>
<dbReference type="InterPro" id="IPR036977">
    <property type="entry name" value="DNA_primase_Znf_CHC2"/>
</dbReference>
<feature type="non-terminal residue" evidence="14">
    <location>
        <position position="564"/>
    </location>
</feature>
<dbReference type="SUPFAM" id="SSF56731">
    <property type="entry name" value="DNA primase core"/>
    <property type="match status" value="1"/>
</dbReference>
<dbReference type="PANTHER" id="PTHR30313:SF2">
    <property type="entry name" value="DNA PRIMASE"/>
    <property type="match status" value="1"/>
</dbReference>
<keyword evidence="11" id="KW-0804">Transcription</keyword>
<comment type="caution">
    <text evidence="14">The sequence shown here is derived from an EMBL/GenBank/DDBJ whole genome shotgun (WGS) entry which is preliminary data.</text>
</comment>
<evidence type="ECO:0000256" key="7">
    <source>
        <dbReference type="ARBA" id="ARBA00022771"/>
    </source>
</evidence>
<dbReference type="InterPro" id="IPR037068">
    <property type="entry name" value="DNA_primase_core_N_sf"/>
</dbReference>
<dbReference type="GO" id="GO:0005737">
    <property type="term" value="C:cytoplasm"/>
    <property type="evidence" value="ECO:0007669"/>
    <property type="project" value="TreeGrafter"/>
</dbReference>
<dbReference type="InterPro" id="IPR030846">
    <property type="entry name" value="DnaG_bac"/>
</dbReference>
<proteinExistence type="inferred from homology"/>
<dbReference type="SMART" id="SM00493">
    <property type="entry name" value="TOPRIM"/>
    <property type="match status" value="1"/>
</dbReference>
<dbReference type="InterPro" id="IPR019475">
    <property type="entry name" value="DNA_primase_DnaB-bd"/>
</dbReference>
<evidence type="ECO:0000313" key="14">
    <source>
        <dbReference type="EMBL" id="OGY67903.1"/>
    </source>
</evidence>
<evidence type="ECO:0000313" key="15">
    <source>
        <dbReference type="Proteomes" id="UP000177690"/>
    </source>
</evidence>
<keyword evidence="6 12" id="KW-0479">Metal-binding</keyword>
<gene>
    <name evidence="14" type="ORF">A3I24_03025</name>
</gene>
<evidence type="ECO:0000256" key="8">
    <source>
        <dbReference type="ARBA" id="ARBA00022833"/>
    </source>
</evidence>
<dbReference type="GO" id="GO:1990077">
    <property type="term" value="C:primosome complex"/>
    <property type="evidence" value="ECO:0007669"/>
    <property type="project" value="UniProtKB-KW"/>
</dbReference>
<comment type="cofactor">
    <cofactor evidence="12">
        <name>Zn(2+)</name>
        <dbReference type="ChEBI" id="CHEBI:29105"/>
    </cofactor>
    <text evidence="12">Binds 1 zinc ion per monomer.</text>
</comment>
<protein>
    <recommendedName>
        <fullName evidence="13">Toprim domain-containing protein</fullName>
    </recommendedName>
</protein>
<dbReference type="HAMAP" id="MF_00974">
    <property type="entry name" value="DNA_primase_DnaG"/>
    <property type="match status" value="1"/>
</dbReference>
<evidence type="ECO:0000256" key="11">
    <source>
        <dbReference type="ARBA" id="ARBA00023163"/>
    </source>
</evidence>
<dbReference type="Gene3D" id="3.90.980.10">
    <property type="entry name" value="DNA primase, catalytic core, N-terminal domain"/>
    <property type="match status" value="1"/>
</dbReference>
<keyword evidence="1" id="KW-0240">DNA-directed RNA polymerase</keyword>
<dbReference type="GO" id="GO:0006269">
    <property type="term" value="P:DNA replication, synthesis of primer"/>
    <property type="evidence" value="ECO:0007669"/>
    <property type="project" value="UniProtKB-KW"/>
</dbReference>
<keyword evidence="4" id="KW-0548">Nucleotidyltransferase</keyword>
<dbReference type="SMART" id="SM00400">
    <property type="entry name" value="ZnF_CHCC"/>
    <property type="match status" value="1"/>
</dbReference>
<dbReference type="InterPro" id="IPR034151">
    <property type="entry name" value="TOPRIM_DnaG_bac"/>
</dbReference>
<organism evidence="14 15">
    <name type="scientific">Candidatus Harrisonbacteria bacterium RIFCSPLOWO2_02_FULL_41_13b</name>
    <dbReference type="NCBI Taxonomy" id="1798409"/>
    <lineage>
        <taxon>Bacteria</taxon>
        <taxon>Candidatus Harrisoniibacteriota</taxon>
    </lineage>
</organism>
<dbReference type="SUPFAM" id="SSF57783">
    <property type="entry name" value="Zinc beta-ribbon"/>
    <property type="match status" value="1"/>
</dbReference>
<name>A0A1G1ZT44_9BACT</name>
<keyword evidence="5" id="KW-0235">DNA replication</keyword>
<evidence type="ECO:0000256" key="6">
    <source>
        <dbReference type="ARBA" id="ARBA00022723"/>
    </source>
</evidence>
<dbReference type="GO" id="GO:0000428">
    <property type="term" value="C:DNA-directed RNA polymerase complex"/>
    <property type="evidence" value="ECO:0007669"/>
    <property type="project" value="UniProtKB-KW"/>
</dbReference>
<feature type="domain" description="Toprim" evidence="13">
    <location>
        <begin position="283"/>
        <end position="364"/>
    </location>
</feature>
<dbReference type="PIRSF" id="PIRSF002811">
    <property type="entry name" value="DnaG"/>
    <property type="match status" value="1"/>
</dbReference>
<keyword evidence="2" id="KW-0639">Primosome</keyword>
<keyword evidence="7 12" id="KW-0863">Zinc-finger</keyword>
<evidence type="ECO:0000256" key="2">
    <source>
        <dbReference type="ARBA" id="ARBA00022515"/>
    </source>
</evidence>
<dbReference type="STRING" id="1798409.A3I24_03025"/>
<dbReference type="FunFam" id="3.90.580.10:FF:000001">
    <property type="entry name" value="DNA primase"/>
    <property type="match status" value="1"/>
</dbReference>
<dbReference type="InterPro" id="IPR002694">
    <property type="entry name" value="Znf_CHC2"/>
</dbReference>
<keyword evidence="10" id="KW-0238">DNA-binding</keyword>
<evidence type="ECO:0000256" key="4">
    <source>
        <dbReference type="ARBA" id="ARBA00022695"/>
    </source>
</evidence>
<dbReference type="AlphaFoldDB" id="A0A1G1ZT44"/>
<reference evidence="14 15" key="1">
    <citation type="journal article" date="2016" name="Nat. Commun.">
        <title>Thousands of microbial genomes shed light on interconnected biogeochemical processes in an aquifer system.</title>
        <authorList>
            <person name="Anantharaman K."/>
            <person name="Brown C.T."/>
            <person name="Hug L.A."/>
            <person name="Sharon I."/>
            <person name="Castelle C.J."/>
            <person name="Probst A.J."/>
            <person name="Thomas B.C."/>
            <person name="Singh A."/>
            <person name="Wilkins M.J."/>
            <person name="Karaoz U."/>
            <person name="Brodie E.L."/>
            <person name="Williams K.H."/>
            <person name="Hubbard S.S."/>
            <person name="Banfield J.F."/>
        </authorList>
    </citation>
    <scope>NUCLEOTIDE SEQUENCE [LARGE SCALE GENOMIC DNA]</scope>
</reference>
<dbReference type="Proteomes" id="UP000177690">
    <property type="component" value="Unassembled WGS sequence"/>
</dbReference>
<dbReference type="Pfam" id="PF08275">
    <property type="entry name" value="DNAG_N"/>
    <property type="match status" value="2"/>
</dbReference>
<evidence type="ECO:0000256" key="10">
    <source>
        <dbReference type="ARBA" id="ARBA00023125"/>
    </source>
</evidence>
<evidence type="ECO:0000259" key="13">
    <source>
        <dbReference type="PROSITE" id="PS50880"/>
    </source>
</evidence>
<evidence type="ECO:0000256" key="9">
    <source>
        <dbReference type="ARBA" id="ARBA00022842"/>
    </source>
</evidence>
<dbReference type="EMBL" id="MHJL01000012">
    <property type="protein sequence ID" value="OGY67903.1"/>
    <property type="molecule type" value="Genomic_DNA"/>
</dbReference>
<sequence length="564" mass="64190">MMQGDVEKIKERVDIVDLISSYLKLQKAGVNYKARCPFHSEKTPSFSVSPERQIWHCFGCGKGGDHFTFVEEIEGADFPEALKILAKKAGVELQDFDRSFQNEKTKLLEICELATKFFEKQLWHSNVGQKAHAYLKERGVQDDFIKSFRLGFAPESWQSLSDFLNSKGYRDQEIFESGMSIRRESRDGFYDRFRSRIIFPVTDANAQVVGFTGRIFRPDAEIEPVFDASAFSKVPKETSEKRDVPTEEYKEAKYINTPQTPIYDKSKILYGLDKARSQIKKVDQCLVVEGNMDVVLSHQAGVVHAVASSGTALTDQHLKVIKRFTNNLNLCFDQDSAGSNATERGIALALENNFNVSVLGIDDSECKDPADFVKKFGLKWQEQAKKIKPLVAFYIEHSSKLFDPQTAVGKKTIAEKVLPFIKTMPNEIERSHWVGELAVRLAVKEETLIRQMEMMQNKLFDAKAISSVPNKKEHFFESASFDLLEEYLISLLMLKPQLASGAAQQKTDFFSDKLIMIFSALAGYLNEKPFEKPVDYIIQKSVEKNLGLEKMYLEKLYLQAQEVN</sequence>
<dbReference type="InterPro" id="IPR006171">
    <property type="entry name" value="TOPRIM_dom"/>
</dbReference>
<dbReference type="PROSITE" id="PS50880">
    <property type="entry name" value="TOPRIM"/>
    <property type="match status" value="1"/>
</dbReference>
<evidence type="ECO:0000256" key="1">
    <source>
        <dbReference type="ARBA" id="ARBA00022478"/>
    </source>
</evidence>
<dbReference type="InterPro" id="IPR013264">
    <property type="entry name" value="DNAG_N"/>
</dbReference>
<accession>A0A1G1ZT44</accession>
<dbReference type="Gene3D" id="3.40.1360.10">
    <property type="match status" value="1"/>
</dbReference>
<dbReference type="Pfam" id="PF01807">
    <property type="entry name" value="Zn_ribbon_DnaG"/>
    <property type="match status" value="1"/>
</dbReference>
<feature type="zinc finger region" description="CHC2-type" evidence="12">
    <location>
        <begin position="36"/>
        <end position="60"/>
    </location>
</feature>
<dbReference type="Gene3D" id="3.90.580.10">
    <property type="entry name" value="Zinc finger, CHC2-type domain"/>
    <property type="match status" value="1"/>
</dbReference>
<dbReference type="Pfam" id="PF10410">
    <property type="entry name" value="DnaB_bind"/>
    <property type="match status" value="1"/>
</dbReference>
<dbReference type="GO" id="GO:0003899">
    <property type="term" value="F:DNA-directed RNA polymerase activity"/>
    <property type="evidence" value="ECO:0007669"/>
    <property type="project" value="InterPro"/>
</dbReference>
<evidence type="ECO:0000256" key="3">
    <source>
        <dbReference type="ARBA" id="ARBA00022679"/>
    </source>
</evidence>
<dbReference type="Pfam" id="PF13155">
    <property type="entry name" value="Toprim_2"/>
    <property type="match status" value="1"/>
</dbReference>
<dbReference type="GO" id="GO:0003677">
    <property type="term" value="F:DNA binding"/>
    <property type="evidence" value="ECO:0007669"/>
    <property type="project" value="UniProtKB-KW"/>
</dbReference>
<dbReference type="GO" id="GO:0008270">
    <property type="term" value="F:zinc ion binding"/>
    <property type="evidence" value="ECO:0007669"/>
    <property type="project" value="UniProtKB-KW"/>
</dbReference>
<keyword evidence="3" id="KW-0808">Transferase</keyword>
<keyword evidence="9" id="KW-0460">Magnesium</keyword>
<dbReference type="InterPro" id="IPR050219">
    <property type="entry name" value="DnaG_primase"/>
</dbReference>
<dbReference type="PANTHER" id="PTHR30313">
    <property type="entry name" value="DNA PRIMASE"/>
    <property type="match status" value="1"/>
</dbReference>
<keyword evidence="8 12" id="KW-0862">Zinc</keyword>